<evidence type="ECO:0000313" key="3">
    <source>
        <dbReference type="Proteomes" id="UP001153636"/>
    </source>
</evidence>
<dbReference type="OrthoDB" id="5585231at2759"/>
<accession>A0A9P0G7W5</accession>
<dbReference type="Proteomes" id="UP001153636">
    <property type="component" value="Chromosome 19"/>
</dbReference>
<dbReference type="EMBL" id="OV651831">
    <property type="protein sequence ID" value="CAH1105424.1"/>
    <property type="molecule type" value="Genomic_DNA"/>
</dbReference>
<reference evidence="2" key="1">
    <citation type="submission" date="2022-01" db="EMBL/GenBank/DDBJ databases">
        <authorList>
            <person name="King R."/>
        </authorList>
    </citation>
    <scope>NUCLEOTIDE SEQUENCE</scope>
</reference>
<protein>
    <submittedName>
        <fullName evidence="2">Uncharacterized protein</fullName>
    </submittedName>
</protein>
<gene>
    <name evidence="2" type="ORF">PSYICH_LOCUS6325</name>
</gene>
<organism evidence="2 3">
    <name type="scientific">Psylliodes chrysocephalus</name>
    <dbReference type="NCBI Taxonomy" id="3402493"/>
    <lineage>
        <taxon>Eukaryota</taxon>
        <taxon>Metazoa</taxon>
        <taxon>Ecdysozoa</taxon>
        <taxon>Arthropoda</taxon>
        <taxon>Hexapoda</taxon>
        <taxon>Insecta</taxon>
        <taxon>Pterygota</taxon>
        <taxon>Neoptera</taxon>
        <taxon>Endopterygota</taxon>
        <taxon>Coleoptera</taxon>
        <taxon>Polyphaga</taxon>
        <taxon>Cucujiformia</taxon>
        <taxon>Chrysomeloidea</taxon>
        <taxon>Chrysomelidae</taxon>
        <taxon>Galerucinae</taxon>
        <taxon>Alticini</taxon>
        <taxon>Psylliodes</taxon>
    </lineage>
</organism>
<name>A0A9P0G7W5_9CUCU</name>
<feature type="region of interest" description="Disordered" evidence="1">
    <location>
        <begin position="1"/>
        <end position="22"/>
    </location>
</feature>
<feature type="compositionally biased region" description="Basic and acidic residues" evidence="1">
    <location>
        <begin position="1"/>
        <end position="18"/>
    </location>
</feature>
<evidence type="ECO:0000313" key="2">
    <source>
        <dbReference type="EMBL" id="CAH1105424.1"/>
    </source>
</evidence>
<keyword evidence="3" id="KW-1185">Reference proteome</keyword>
<sequence length="157" mass="17671">MFRREKSCDKDKKSDKQPLVKQKSIGLDSAKTDIFKALSFKEKSKQTGSLLVSKSADQKVVRKSDKKDSDKNIKSSTSFCRSKISGSRSNKDGLKQDDFLKATMRIFLVVSPPVGRMQEPIILRSGLQMISLALPERPEIENVSCKVIYSTTYELSM</sequence>
<dbReference type="AlphaFoldDB" id="A0A9P0G7W5"/>
<evidence type="ECO:0000256" key="1">
    <source>
        <dbReference type="SAM" id="MobiDB-lite"/>
    </source>
</evidence>
<proteinExistence type="predicted"/>